<dbReference type="RefSeq" id="WP_004239264.1">
    <property type="nucleotide sequence ID" value="NZ_ABGYJJ040000001.1"/>
</dbReference>
<evidence type="ECO:0000313" key="2">
    <source>
        <dbReference type="Proteomes" id="UP001182247"/>
    </source>
</evidence>
<comment type="caution">
    <text evidence="1">The sequence shown here is derived from an EMBL/GenBank/DDBJ whole genome shotgun (WGS) entry which is preliminary data.</text>
</comment>
<name>A0AAE4F8Y3_MORMO</name>
<sequence>MKLSKVVPRKYSAASARFVFTRQMLVQARQRNGKDPFVQEIN</sequence>
<reference evidence="1" key="1">
    <citation type="submission" date="2023-02" db="EMBL/GenBank/DDBJ databases">
        <title>Detection, antimicrobial susceptibility and genomic characterization of NDM-producing species of Morganellaceae, Yersiniaceae, and Enterobacteriaceae other than Klebsiella.</title>
        <authorList>
            <person name="Camargo C.H."/>
            <person name="Sacchi C.T."/>
            <person name="Campos K.R."/>
        </authorList>
    </citation>
    <scope>NUCLEOTIDE SEQUENCE</scope>
    <source>
        <strain evidence="1">1189_21</strain>
    </source>
</reference>
<proteinExistence type="predicted"/>
<gene>
    <name evidence="1" type="ORF">OSC06_01865</name>
</gene>
<protein>
    <submittedName>
        <fullName evidence="1">Uncharacterized protein</fullName>
    </submittedName>
</protein>
<dbReference type="AlphaFoldDB" id="A0AAE4F8Y3"/>
<dbReference type="EMBL" id="JAPKIY010000003">
    <property type="protein sequence ID" value="MDS0896701.1"/>
    <property type="molecule type" value="Genomic_DNA"/>
</dbReference>
<organism evidence="1 2">
    <name type="scientific">Morganella morganii</name>
    <name type="common">Proteus morganii</name>
    <dbReference type="NCBI Taxonomy" id="582"/>
    <lineage>
        <taxon>Bacteria</taxon>
        <taxon>Pseudomonadati</taxon>
        <taxon>Pseudomonadota</taxon>
        <taxon>Gammaproteobacteria</taxon>
        <taxon>Enterobacterales</taxon>
        <taxon>Morganellaceae</taxon>
        <taxon>Morganella</taxon>
    </lineage>
</organism>
<accession>A0AAE4F8Y3</accession>
<evidence type="ECO:0000313" key="1">
    <source>
        <dbReference type="EMBL" id="MDS0896701.1"/>
    </source>
</evidence>
<dbReference type="GeneID" id="93362336"/>
<dbReference type="Proteomes" id="UP001182247">
    <property type="component" value="Unassembled WGS sequence"/>
</dbReference>